<sequence>GKICRLPRPKTLCARAGRADSFCKEISTSFSGAKKPRCYANRTCAFTVMRPVQHPSTPGEAYVSLCKPDFAGVIFPCRSNNLMIINAHYNDDEPAPEGMIDLRLGNI</sequence>
<organism evidence="1 2">
    <name type="scientific">Olea europaea subsp. europaea</name>
    <dbReference type="NCBI Taxonomy" id="158383"/>
    <lineage>
        <taxon>Eukaryota</taxon>
        <taxon>Viridiplantae</taxon>
        <taxon>Streptophyta</taxon>
        <taxon>Embryophyta</taxon>
        <taxon>Tracheophyta</taxon>
        <taxon>Spermatophyta</taxon>
        <taxon>Magnoliopsida</taxon>
        <taxon>eudicotyledons</taxon>
        <taxon>Gunneridae</taxon>
        <taxon>Pentapetalae</taxon>
        <taxon>asterids</taxon>
        <taxon>lamiids</taxon>
        <taxon>Lamiales</taxon>
        <taxon>Oleaceae</taxon>
        <taxon>Oleeae</taxon>
        <taxon>Olea</taxon>
    </lineage>
</organism>
<accession>A0A8S0UMG6</accession>
<feature type="non-terminal residue" evidence="1">
    <location>
        <position position="1"/>
    </location>
</feature>
<dbReference type="OrthoDB" id="10575635at2759"/>
<dbReference type="AlphaFoldDB" id="A0A8S0UMG6"/>
<reference evidence="1 2" key="1">
    <citation type="submission" date="2019-12" db="EMBL/GenBank/DDBJ databases">
        <authorList>
            <person name="Alioto T."/>
            <person name="Alioto T."/>
            <person name="Gomez Garrido J."/>
        </authorList>
    </citation>
    <scope>NUCLEOTIDE SEQUENCE [LARGE SCALE GENOMIC DNA]</scope>
</reference>
<dbReference type="EMBL" id="CACTIH010008849">
    <property type="protein sequence ID" value="CAA3019450.1"/>
    <property type="molecule type" value="Genomic_DNA"/>
</dbReference>
<dbReference type="Gramene" id="OE9A009233T1">
    <property type="protein sequence ID" value="OE9A009233C1"/>
    <property type="gene ID" value="OE9A009233"/>
</dbReference>
<evidence type="ECO:0000313" key="1">
    <source>
        <dbReference type="EMBL" id="CAA3019450.1"/>
    </source>
</evidence>
<dbReference type="Proteomes" id="UP000594638">
    <property type="component" value="Unassembled WGS sequence"/>
</dbReference>
<name>A0A8S0UMG6_OLEEU</name>
<proteinExistence type="predicted"/>
<gene>
    <name evidence="1" type="ORF">OLEA9_A009233</name>
</gene>
<protein>
    <submittedName>
        <fullName evidence="1">Uncharacterized protein</fullName>
    </submittedName>
</protein>
<evidence type="ECO:0000313" key="2">
    <source>
        <dbReference type="Proteomes" id="UP000594638"/>
    </source>
</evidence>
<keyword evidence="2" id="KW-1185">Reference proteome</keyword>
<comment type="caution">
    <text evidence="1">The sequence shown here is derived from an EMBL/GenBank/DDBJ whole genome shotgun (WGS) entry which is preliminary data.</text>
</comment>